<reference evidence="1 2" key="1">
    <citation type="submission" date="2019-03" db="EMBL/GenBank/DDBJ databases">
        <title>Single cell metagenomics reveals metabolic interactions within the superorganism composed of flagellate Streblomastix strix and complex community of Bacteroidetes bacteria on its surface.</title>
        <authorList>
            <person name="Treitli S.C."/>
            <person name="Kolisko M."/>
            <person name="Husnik F."/>
            <person name="Keeling P."/>
            <person name="Hampl V."/>
        </authorList>
    </citation>
    <scope>NUCLEOTIDE SEQUENCE [LARGE SCALE GENOMIC DNA]</scope>
    <source>
        <strain evidence="1">ST1C</strain>
    </source>
</reference>
<dbReference type="EMBL" id="SNRW01014192">
    <property type="protein sequence ID" value="KAA6371741.1"/>
    <property type="molecule type" value="Genomic_DNA"/>
</dbReference>
<comment type="caution">
    <text evidence="1">The sequence shown here is derived from an EMBL/GenBank/DDBJ whole genome shotgun (WGS) entry which is preliminary data.</text>
</comment>
<name>A0A5J4UP37_9EUKA</name>
<dbReference type="OrthoDB" id="2113814at2759"/>
<evidence type="ECO:0000313" key="2">
    <source>
        <dbReference type="Proteomes" id="UP000324800"/>
    </source>
</evidence>
<proteinExistence type="predicted"/>
<evidence type="ECO:0000313" key="1">
    <source>
        <dbReference type="EMBL" id="KAA6371741.1"/>
    </source>
</evidence>
<organism evidence="1 2">
    <name type="scientific">Streblomastix strix</name>
    <dbReference type="NCBI Taxonomy" id="222440"/>
    <lineage>
        <taxon>Eukaryota</taxon>
        <taxon>Metamonada</taxon>
        <taxon>Preaxostyla</taxon>
        <taxon>Oxymonadida</taxon>
        <taxon>Streblomastigidae</taxon>
        <taxon>Streblomastix</taxon>
    </lineage>
</organism>
<dbReference type="Proteomes" id="UP000324800">
    <property type="component" value="Unassembled WGS sequence"/>
</dbReference>
<protein>
    <submittedName>
        <fullName evidence="1">Uncharacterized protein</fullName>
    </submittedName>
</protein>
<dbReference type="AlphaFoldDB" id="A0A5J4UP37"/>
<sequence length="68" mass="7774">YGDLLRGFYQVKGDWAEQFALKLVQNPEGSLIDTSEAMEIMFQKDLIIELTGLMLEVLKDISTCLYLD</sequence>
<accession>A0A5J4UP37</accession>
<gene>
    <name evidence="1" type="ORF">EZS28_032731</name>
</gene>
<feature type="non-terminal residue" evidence="1">
    <location>
        <position position="1"/>
    </location>
</feature>